<feature type="compositionally biased region" description="Polar residues" evidence="1">
    <location>
        <begin position="1"/>
        <end position="10"/>
    </location>
</feature>
<accession>A0AAJ0A3T1</accession>
<name>A0AAJ0A3T1_9PEZI</name>
<sequence length="172" mass="19231">MHSSGVNTCVASVKGRSDERTNLRDPRVKSPKNSQERGFLLCASSAYEQNRKTYRYAESFSCMYIRQPRWTNIFTLRKKEIRHASPPPTSLPSSILQGPRESVCECRCTYLEVPTSKNVNHDPGSTIDIEVFFSFTEISNRGMWFLASGAASFLYLALPAPPSSSSSSSCFP</sequence>
<dbReference type="AlphaFoldDB" id="A0AAJ0A3T1"/>
<feature type="region of interest" description="Disordered" evidence="1">
    <location>
        <begin position="1"/>
        <end position="32"/>
    </location>
</feature>
<evidence type="ECO:0000256" key="1">
    <source>
        <dbReference type="SAM" id="MobiDB-lite"/>
    </source>
</evidence>
<dbReference type="EMBL" id="JAHMHQ010000001">
    <property type="protein sequence ID" value="KAK1655955.1"/>
    <property type="molecule type" value="Genomic_DNA"/>
</dbReference>
<gene>
    <name evidence="2" type="ORF">BDP81DRAFT_13050</name>
</gene>
<feature type="compositionally biased region" description="Basic and acidic residues" evidence="1">
    <location>
        <begin position="15"/>
        <end position="28"/>
    </location>
</feature>
<comment type="caution">
    <text evidence="2">The sequence shown here is derived from an EMBL/GenBank/DDBJ whole genome shotgun (WGS) entry which is preliminary data.</text>
</comment>
<dbReference type="RefSeq" id="XP_060451999.1">
    <property type="nucleotide sequence ID" value="XM_060581737.1"/>
</dbReference>
<dbReference type="GeneID" id="85466599"/>
<keyword evidence="3" id="KW-1185">Reference proteome</keyword>
<reference evidence="2" key="1">
    <citation type="submission" date="2021-06" db="EMBL/GenBank/DDBJ databases">
        <title>Comparative genomics, transcriptomics and evolutionary studies reveal genomic signatures of adaptation to plant cell wall in hemibiotrophic fungi.</title>
        <authorList>
            <consortium name="DOE Joint Genome Institute"/>
            <person name="Baroncelli R."/>
            <person name="Diaz J.F."/>
            <person name="Benocci T."/>
            <person name="Peng M."/>
            <person name="Battaglia E."/>
            <person name="Haridas S."/>
            <person name="Andreopoulos W."/>
            <person name="Labutti K."/>
            <person name="Pangilinan J."/>
            <person name="Floch G.L."/>
            <person name="Makela M.R."/>
            <person name="Henrissat B."/>
            <person name="Grigoriev I.V."/>
            <person name="Crouch J.A."/>
            <person name="De Vries R.P."/>
            <person name="Sukno S.A."/>
            <person name="Thon M.R."/>
        </authorList>
    </citation>
    <scope>NUCLEOTIDE SEQUENCE</scope>
    <source>
        <strain evidence="2">CBS 102054</strain>
    </source>
</reference>
<protein>
    <submittedName>
        <fullName evidence="2">Uncharacterized protein</fullName>
    </submittedName>
</protein>
<proteinExistence type="predicted"/>
<dbReference type="Proteomes" id="UP001243989">
    <property type="component" value="Unassembled WGS sequence"/>
</dbReference>
<evidence type="ECO:0000313" key="2">
    <source>
        <dbReference type="EMBL" id="KAK1655955.1"/>
    </source>
</evidence>
<evidence type="ECO:0000313" key="3">
    <source>
        <dbReference type="Proteomes" id="UP001243989"/>
    </source>
</evidence>
<organism evidence="2 3">
    <name type="scientific">Colletotrichum phormii</name>
    <dbReference type="NCBI Taxonomy" id="359342"/>
    <lineage>
        <taxon>Eukaryota</taxon>
        <taxon>Fungi</taxon>
        <taxon>Dikarya</taxon>
        <taxon>Ascomycota</taxon>
        <taxon>Pezizomycotina</taxon>
        <taxon>Sordariomycetes</taxon>
        <taxon>Hypocreomycetidae</taxon>
        <taxon>Glomerellales</taxon>
        <taxon>Glomerellaceae</taxon>
        <taxon>Colletotrichum</taxon>
        <taxon>Colletotrichum acutatum species complex</taxon>
    </lineage>
</organism>